<dbReference type="OrthoDB" id="9776955at2"/>
<dbReference type="InterPro" id="IPR007487">
    <property type="entry name" value="ABC_transpt-TYRBP-like"/>
</dbReference>
<proteinExistence type="predicted"/>
<dbReference type="HOGENOM" id="CLU_058196_4_2_0"/>
<organism evidence="1 2">
    <name type="scientific">Nitrospira defluvii</name>
    <dbReference type="NCBI Taxonomy" id="330214"/>
    <lineage>
        <taxon>Bacteria</taxon>
        <taxon>Pseudomonadati</taxon>
        <taxon>Nitrospirota</taxon>
        <taxon>Nitrospiria</taxon>
        <taxon>Nitrospirales</taxon>
        <taxon>Nitrospiraceae</taxon>
        <taxon>Nitrospira</taxon>
    </lineage>
</organism>
<gene>
    <name evidence="1" type="ORF">NIDE0544</name>
</gene>
<dbReference type="Proteomes" id="UP000001660">
    <property type="component" value="Chromosome"/>
</dbReference>
<keyword evidence="2" id="KW-1185">Reference proteome</keyword>
<evidence type="ECO:0000313" key="1">
    <source>
        <dbReference type="EMBL" id="CBK40319.1"/>
    </source>
</evidence>
<dbReference type="eggNOG" id="COG2984">
    <property type="taxonomic scope" value="Bacteria"/>
</dbReference>
<reference evidence="1 2" key="1">
    <citation type="journal article" date="2010" name="Proc. Natl. Acad. Sci. U.S.A.">
        <title>A Nitrospira metagenome illuminates the physiology and evolution of globally important nitrite-oxidizing bacteria.</title>
        <authorList>
            <person name="Lucker S."/>
            <person name="Wagner M."/>
            <person name="Maixner F."/>
            <person name="Pelletier E."/>
            <person name="Koch H."/>
            <person name="Vacherie B."/>
            <person name="Rattei T."/>
            <person name="Sinninghe Damste J."/>
            <person name="Spieck E."/>
            <person name="Le Paslier D."/>
            <person name="Daims H."/>
        </authorList>
    </citation>
    <scope>NUCLEOTIDE SEQUENCE [LARGE SCALE GENOMIC DNA]</scope>
</reference>
<dbReference type="PANTHER" id="PTHR35271:SF1">
    <property type="entry name" value="ABC TRANSPORTER, SUBSTRATE-BINDING LIPOPROTEIN"/>
    <property type="match status" value="1"/>
</dbReference>
<accession>D8PAR0</accession>
<sequence>MQTVTFPSAQSPFTIRHADRFRQSLSRIVTALICFLFSTGLASATDVVILKSSDIAAYNQAISGFKAALPNDVVLAEYDLQGDLEKGRKLARKVRAADPALVFAVGLKAAKAAQLELVDIPVVYAMVLDPSKYGLNAPNMTGVLMEIPMERQLTLIKSLLPRLKHVGTLYDPSKTATLIEDARRLLKSNGTDLVPIQLNSERDVPGALRTLLPSIDALWLVPDSTVLTDESLRFILNTALEERVPVVGFSREFARSGALLCLSVNYGDIGRQAGQLTRKILDGHVSLPAKPLPPDRIEMSLNRKTAKFLDIEIPRDLEEKADELY</sequence>
<dbReference type="PANTHER" id="PTHR35271">
    <property type="entry name" value="ABC TRANSPORTER, SUBSTRATE-BINDING LIPOPROTEIN-RELATED"/>
    <property type="match status" value="1"/>
</dbReference>
<dbReference type="Pfam" id="PF04392">
    <property type="entry name" value="ABC_sub_bind"/>
    <property type="match status" value="1"/>
</dbReference>
<name>D8PAR0_9BACT</name>
<dbReference type="CDD" id="cd06325">
    <property type="entry name" value="PBP1_ABC_unchar_transporter"/>
    <property type="match status" value="1"/>
</dbReference>
<protein>
    <submittedName>
        <fullName evidence="1">Uncharacterized protein</fullName>
    </submittedName>
</protein>
<dbReference type="Gene3D" id="3.40.50.2300">
    <property type="match status" value="2"/>
</dbReference>
<dbReference type="EMBL" id="FP929003">
    <property type="protein sequence ID" value="CBK40319.1"/>
    <property type="molecule type" value="Genomic_DNA"/>
</dbReference>
<dbReference type="AlphaFoldDB" id="D8PAR0"/>
<dbReference type="STRING" id="330214.NIDE0544"/>
<dbReference type="KEGG" id="nde:NIDE0544"/>
<evidence type="ECO:0000313" key="2">
    <source>
        <dbReference type="Proteomes" id="UP000001660"/>
    </source>
</evidence>